<proteinExistence type="predicted"/>
<name>A0A9P8GT94_AURME</name>
<evidence type="ECO:0000313" key="6">
    <source>
        <dbReference type="Proteomes" id="UP000767238"/>
    </source>
</evidence>
<gene>
    <name evidence="5" type="ORF">KCV03_g299</name>
</gene>
<feature type="transmembrane region" description="Helical" evidence="4">
    <location>
        <begin position="85"/>
        <end position="103"/>
    </location>
</feature>
<dbReference type="InterPro" id="IPR015915">
    <property type="entry name" value="Kelch-typ_b-propeller"/>
</dbReference>
<feature type="region of interest" description="Disordered" evidence="3">
    <location>
        <begin position="719"/>
        <end position="761"/>
    </location>
</feature>
<feature type="compositionally biased region" description="Low complexity" evidence="3">
    <location>
        <begin position="527"/>
        <end position="554"/>
    </location>
</feature>
<sequence>LPKRHSVAPHLLSSQASSSLRRAHVTSCHRNAFDSRPKTLLNSTGHLPTMDMRSDIDVTNVEPEEREGNPQTSVMDTTKQSNNRYLLRLGAFAIIVAATLPFIQKPVSSESNAAPSIGVDSRAVPIERKMVLETRADSPTDVCTRWSHQSAVINGTLYVYGGQATTEPGQTQNKWNNDFLSMDLTNSWQISSPSLTGLPQPSGPPNVSNGFLWNSHESVYLYGGEFSDNPIDPPTAFSLWEYNAMSSSWIEHQNPTTSSGDNAQSGDQPVQRVAEGAGASVPGLGRGFYFGGHEDTHTTEGWSNQVARVYIKSLIEFTFPGYQNNQVASLSDNKAAGSDGAWRNVTVDSAGFPERADGLLVYIPGFGDQGILLGLAGGTEDTFTQMNVIDVYDIATSTWYKQATSGPTPKIRVNPCAAVAAAPDGSSYQVHMFGGQNLIPAGNQTQYDDLWILTVPSFTWIQVDQSSQSVPPGRAGHSCQMWDGQMIVVGGYVGEQLSCDSPGIYVFNASSLQWSTGFTALSGGSGSESSASSGTSGGSSNMAAASASGASAAGDTTSPIGSASGNWVSNARTNPFNQQPAQLANGSSPGGLEGSYGYQVPDAVISVIGGNAQGGATVTAPAQTASDGPLKTGSPIIYSTVTSSSTATATGSSGGNSTSGSGNKGSSGPNVGAIVAGVIAGILFVIVCYLAFCAWLYRKRLRLYKRHVEMAQRQALNEKNHPNIPGLVPTGAGSSSGGSGDRRPWTASENASGKGSSNRNNDWGYTEAYRTDTAGQGSVDGFLLRRSSDDSGAPEDLLAGNSPSFWGTVLAPRRSLRVDVSMNSFLQRISCLSSATL</sequence>
<dbReference type="Proteomes" id="UP000767238">
    <property type="component" value="Unassembled WGS sequence"/>
</dbReference>
<dbReference type="SUPFAM" id="SSF117281">
    <property type="entry name" value="Kelch motif"/>
    <property type="match status" value="1"/>
</dbReference>
<feature type="region of interest" description="Disordered" evidence="3">
    <location>
        <begin position="251"/>
        <end position="272"/>
    </location>
</feature>
<feature type="non-terminal residue" evidence="5">
    <location>
        <position position="837"/>
    </location>
</feature>
<keyword evidence="4" id="KW-1133">Transmembrane helix</keyword>
<comment type="caution">
    <text evidence="5">The sequence shown here is derived from an EMBL/GenBank/DDBJ whole genome shotgun (WGS) entry which is preliminary data.</text>
</comment>
<feature type="transmembrane region" description="Helical" evidence="4">
    <location>
        <begin position="671"/>
        <end position="697"/>
    </location>
</feature>
<dbReference type="AlphaFoldDB" id="A0A9P8GT94"/>
<reference evidence="5" key="2">
    <citation type="submission" date="2021-08" db="EMBL/GenBank/DDBJ databases">
        <authorList>
            <person name="Gostincar C."/>
            <person name="Sun X."/>
            <person name="Song Z."/>
            <person name="Gunde-Cimerman N."/>
        </authorList>
    </citation>
    <scope>NUCLEOTIDE SEQUENCE</scope>
    <source>
        <strain evidence="5">EXF-8016</strain>
    </source>
</reference>
<evidence type="ECO:0000256" key="1">
    <source>
        <dbReference type="ARBA" id="ARBA00022441"/>
    </source>
</evidence>
<feature type="compositionally biased region" description="Polar residues" evidence="3">
    <location>
        <begin position="555"/>
        <end position="587"/>
    </location>
</feature>
<feature type="compositionally biased region" description="Low complexity" evidence="3">
    <location>
        <begin position="11"/>
        <end position="20"/>
    </location>
</feature>
<keyword evidence="1" id="KW-0880">Kelch repeat</keyword>
<feature type="region of interest" description="Disordered" evidence="3">
    <location>
        <begin position="1"/>
        <end position="54"/>
    </location>
</feature>
<dbReference type="PANTHER" id="PTHR46093">
    <property type="entry name" value="ACYL-COA-BINDING DOMAIN-CONTAINING PROTEIN 5"/>
    <property type="match status" value="1"/>
</dbReference>
<feature type="region of interest" description="Disordered" evidence="3">
    <location>
        <begin position="523"/>
        <end position="588"/>
    </location>
</feature>
<feature type="region of interest" description="Disordered" evidence="3">
    <location>
        <begin position="646"/>
        <end position="666"/>
    </location>
</feature>
<feature type="compositionally biased region" description="Polar residues" evidence="3">
    <location>
        <begin position="251"/>
        <end position="268"/>
    </location>
</feature>
<feature type="non-terminal residue" evidence="5">
    <location>
        <position position="1"/>
    </location>
</feature>
<keyword evidence="2" id="KW-0677">Repeat</keyword>
<protein>
    <submittedName>
        <fullName evidence="5">Kelch repeat protein</fullName>
    </submittedName>
</protein>
<evidence type="ECO:0000313" key="5">
    <source>
        <dbReference type="EMBL" id="KAH0237990.1"/>
    </source>
</evidence>
<reference evidence="5" key="1">
    <citation type="journal article" date="2021" name="J Fungi (Basel)">
        <title>Virulence traits and population genomics of the black yeast Aureobasidium melanogenum.</title>
        <authorList>
            <person name="Cernosa A."/>
            <person name="Sun X."/>
            <person name="Gostincar C."/>
            <person name="Fang C."/>
            <person name="Gunde-Cimerman N."/>
            <person name="Song Z."/>
        </authorList>
    </citation>
    <scope>NUCLEOTIDE SEQUENCE</scope>
    <source>
        <strain evidence="5">EXF-8016</strain>
    </source>
</reference>
<dbReference type="Pfam" id="PF24681">
    <property type="entry name" value="Kelch_KLHDC2_KLHL20_DRC7"/>
    <property type="match status" value="1"/>
</dbReference>
<keyword evidence="4" id="KW-0812">Transmembrane</keyword>
<dbReference type="EMBL" id="JAHFYH010000001">
    <property type="protein sequence ID" value="KAH0237990.1"/>
    <property type="molecule type" value="Genomic_DNA"/>
</dbReference>
<keyword evidence="4" id="KW-0472">Membrane</keyword>
<evidence type="ECO:0000256" key="2">
    <source>
        <dbReference type="ARBA" id="ARBA00022737"/>
    </source>
</evidence>
<dbReference type="PANTHER" id="PTHR46093:SF18">
    <property type="entry name" value="FIBRONECTIN TYPE-III DOMAIN-CONTAINING PROTEIN"/>
    <property type="match status" value="1"/>
</dbReference>
<evidence type="ECO:0000256" key="4">
    <source>
        <dbReference type="SAM" id="Phobius"/>
    </source>
</evidence>
<accession>A0A9P8GT94</accession>
<organism evidence="5 6">
    <name type="scientific">Aureobasidium melanogenum</name>
    <name type="common">Aureobasidium pullulans var. melanogenum</name>
    <dbReference type="NCBI Taxonomy" id="46634"/>
    <lineage>
        <taxon>Eukaryota</taxon>
        <taxon>Fungi</taxon>
        <taxon>Dikarya</taxon>
        <taxon>Ascomycota</taxon>
        <taxon>Pezizomycotina</taxon>
        <taxon>Dothideomycetes</taxon>
        <taxon>Dothideomycetidae</taxon>
        <taxon>Dothideales</taxon>
        <taxon>Saccotheciaceae</taxon>
        <taxon>Aureobasidium</taxon>
    </lineage>
</organism>
<evidence type="ECO:0000256" key="3">
    <source>
        <dbReference type="SAM" id="MobiDB-lite"/>
    </source>
</evidence>
<feature type="compositionally biased region" description="Polar residues" evidence="3">
    <location>
        <begin position="747"/>
        <end position="761"/>
    </location>
</feature>
<dbReference type="Gene3D" id="2.120.10.80">
    <property type="entry name" value="Kelch-type beta propeller"/>
    <property type="match status" value="2"/>
</dbReference>